<dbReference type="RefSeq" id="WP_252664588.1">
    <property type="nucleotide sequence ID" value="NZ_CP098611.1"/>
</dbReference>
<dbReference type="InterPro" id="IPR014729">
    <property type="entry name" value="Rossmann-like_a/b/a_fold"/>
</dbReference>
<feature type="domain" description="DUF218" evidence="1">
    <location>
        <begin position="55"/>
        <end position="154"/>
    </location>
</feature>
<proteinExistence type="predicted"/>
<organism evidence="2 3">
    <name type="scientific">Phormidium yuhuli AB48</name>
    <dbReference type="NCBI Taxonomy" id="2940671"/>
    <lineage>
        <taxon>Bacteria</taxon>
        <taxon>Bacillati</taxon>
        <taxon>Cyanobacteriota</taxon>
        <taxon>Cyanophyceae</taxon>
        <taxon>Oscillatoriophycideae</taxon>
        <taxon>Oscillatoriales</taxon>
        <taxon>Oscillatoriaceae</taxon>
        <taxon>Phormidium</taxon>
        <taxon>Phormidium yuhuli</taxon>
    </lineage>
</organism>
<dbReference type="InterPro" id="IPR003848">
    <property type="entry name" value="DUF218"/>
</dbReference>
<sequence length="234" mass="26891">MSKPQPKLKQVTRWFSRRGRWRQVRHIILGLILALTLVTGVQTLRALSHRHHPTDGVLVLGGSIRREMYSADYRRSHPQIPILISAGSEPPCIYAIFERNQVSMENVWLEDCAHSTFYNFFYSAPILKRWHIHHLELMTSDSHLPRAIWMAKIILGAQGIWVDANIVPETGTPGNQETRLKTILDVTRAGLWALISHVYRPSCQTLIHLSEVDLKNWNLQEVSCEHQGQVDLEP</sequence>
<dbReference type="Gene3D" id="3.40.50.620">
    <property type="entry name" value="HUPs"/>
    <property type="match status" value="1"/>
</dbReference>
<dbReference type="Pfam" id="PF02698">
    <property type="entry name" value="DUF218"/>
    <property type="match status" value="1"/>
</dbReference>
<evidence type="ECO:0000313" key="3">
    <source>
        <dbReference type="Proteomes" id="UP001056708"/>
    </source>
</evidence>
<evidence type="ECO:0000259" key="1">
    <source>
        <dbReference type="Pfam" id="PF02698"/>
    </source>
</evidence>
<gene>
    <name evidence="2" type="ORF">NEA10_06855</name>
</gene>
<keyword evidence="3" id="KW-1185">Reference proteome</keyword>
<evidence type="ECO:0000313" key="2">
    <source>
        <dbReference type="EMBL" id="USR92431.1"/>
    </source>
</evidence>
<accession>A0ABY5AU63</accession>
<name>A0ABY5AU63_9CYAN</name>
<reference evidence="2" key="1">
    <citation type="submission" date="2022-06" db="EMBL/GenBank/DDBJ databases">
        <title>Genome sequence of Phormidium yuhuli AB48 isolated from an industrial photobioreactor environment.</title>
        <authorList>
            <person name="Qiu Y."/>
            <person name="Noonan A.J.C."/>
            <person name="Dofher K."/>
            <person name="Koch M."/>
            <person name="Kieft B."/>
            <person name="Lin X."/>
            <person name="Ziels R.M."/>
            <person name="Hallam S.J."/>
        </authorList>
    </citation>
    <scope>NUCLEOTIDE SEQUENCE</scope>
    <source>
        <strain evidence="2">AB48</strain>
    </source>
</reference>
<dbReference type="CDD" id="cd06259">
    <property type="entry name" value="YdcF-like"/>
    <property type="match status" value="1"/>
</dbReference>
<dbReference type="EMBL" id="CP098611">
    <property type="protein sequence ID" value="USR92431.1"/>
    <property type="molecule type" value="Genomic_DNA"/>
</dbReference>
<dbReference type="Proteomes" id="UP001056708">
    <property type="component" value="Chromosome"/>
</dbReference>
<protein>
    <submittedName>
        <fullName evidence="2">YdcF family protein</fullName>
    </submittedName>
</protein>